<sequence length="68" mass="8014">MLKWSREVCTRRDECLIRLPQVLEVVPISRATLYRLIRKGQFPSPVKLGARVALWRVSEICSFIEKDR</sequence>
<dbReference type="EMBL" id="VZZK01000084">
    <property type="protein sequence ID" value="KAB1068608.1"/>
    <property type="molecule type" value="Genomic_DNA"/>
</dbReference>
<dbReference type="AlphaFoldDB" id="A0A6L3SUW0"/>
<keyword evidence="2" id="KW-1185">Reference proteome</keyword>
<name>A0A6L3SUW0_9HYPH</name>
<dbReference type="Gene3D" id="1.10.238.160">
    <property type="match status" value="1"/>
</dbReference>
<gene>
    <name evidence="1" type="ORF">F6X53_31465</name>
</gene>
<evidence type="ECO:0000313" key="2">
    <source>
        <dbReference type="Proteomes" id="UP000474159"/>
    </source>
</evidence>
<reference evidence="1 2" key="1">
    <citation type="submission" date="2019-09" db="EMBL/GenBank/DDBJ databases">
        <title>YIM 48816 draft genome.</title>
        <authorList>
            <person name="Jiang L."/>
        </authorList>
    </citation>
    <scope>NUCLEOTIDE SEQUENCE [LARGE SCALE GENOMIC DNA]</scope>
    <source>
        <strain evidence="1 2">YIM 48816</strain>
    </source>
</reference>
<dbReference type="OrthoDB" id="9801242at2"/>
<comment type="caution">
    <text evidence="1">The sequence shown here is derived from an EMBL/GenBank/DDBJ whole genome shotgun (WGS) entry which is preliminary data.</text>
</comment>
<protein>
    <submittedName>
        <fullName evidence="1">AlpA family phage regulatory protein</fullName>
    </submittedName>
</protein>
<dbReference type="Proteomes" id="UP000474159">
    <property type="component" value="Unassembled WGS sequence"/>
</dbReference>
<proteinExistence type="predicted"/>
<dbReference type="RefSeq" id="WP_151005799.1">
    <property type="nucleotide sequence ID" value="NZ_BPQY01000288.1"/>
</dbReference>
<dbReference type="Pfam" id="PF05930">
    <property type="entry name" value="Phage_AlpA"/>
    <property type="match status" value="1"/>
</dbReference>
<dbReference type="InterPro" id="IPR010260">
    <property type="entry name" value="AlpA"/>
</dbReference>
<evidence type="ECO:0000313" key="1">
    <source>
        <dbReference type="EMBL" id="KAB1068608.1"/>
    </source>
</evidence>
<accession>A0A6L3SUW0</accession>
<organism evidence="1 2">
    <name type="scientific">Methylobacterium soli</name>
    <dbReference type="NCBI Taxonomy" id="553447"/>
    <lineage>
        <taxon>Bacteria</taxon>
        <taxon>Pseudomonadati</taxon>
        <taxon>Pseudomonadota</taxon>
        <taxon>Alphaproteobacteria</taxon>
        <taxon>Hyphomicrobiales</taxon>
        <taxon>Methylobacteriaceae</taxon>
        <taxon>Methylobacterium</taxon>
    </lineage>
</organism>